<gene>
    <name evidence="2" type="ORF">MQE39_12215</name>
</gene>
<dbReference type="EMBL" id="JALDAW010000022">
    <property type="protein sequence ID" value="MDY5168873.1"/>
    <property type="molecule type" value="Genomic_DNA"/>
</dbReference>
<evidence type="ECO:0000256" key="1">
    <source>
        <dbReference type="SAM" id="Phobius"/>
    </source>
</evidence>
<feature type="transmembrane region" description="Helical" evidence="1">
    <location>
        <begin position="7"/>
        <end position="27"/>
    </location>
</feature>
<evidence type="ECO:0000313" key="3">
    <source>
        <dbReference type="Proteomes" id="UP001276902"/>
    </source>
</evidence>
<sequence length="129" mass="14640">MGKKQLHLLEIIFFTLPIYLVLFRGILKLNSGTGLVVCVVILVAAFILAEYLFFKLNKNFAKITGTKSDLLPELLSSGLTICLLMLIKNSELNSSADIFKTILVLFVFYGFGIYEFRKLKTILNQDEKR</sequence>
<feature type="transmembrane region" description="Helical" evidence="1">
    <location>
        <begin position="33"/>
        <end position="54"/>
    </location>
</feature>
<feature type="transmembrane region" description="Helical" evidence="1">
    <location>
        <begin position="70"/>
        <end position="87"/>
    </location>
</feature>
<name>A0AB35ULC1_9FIRM</name>
<proteinExistence type="predicted"/>
<organism evidence="2 3">
    <name type="scientific">Dielma fastidiosa</name>
    <dbReference type="NCBI Taxonomy" id="1034346"/>
    <lineage>
        <taxon>Bacteria</taxon>
        <taxon>Bacillati</taxon>
        <taxon>Bacillota</taxon>
        <taxon>Erysipelotrichia</taxon>
        <taxon>Erysipelotrichales</taxon>
        <taxon>Erysipelotrichaceae</taxon>
        <taxon>Dielma</taxon>
    </lineage>
</organism>
<reference evidence="2" key="1">
    <citation type="submission" date="2022-03" db="EMBL/GenBank/DDBJ databases">
        <title>First case of bacteraemia caused by Dielma fastidiosa in a patient hospitalised with diverticulitis.</title>
        <authorList>
            <person name="Forman-Ankjaer B."/>
            <person name="Hvid-Jensen F."/>
            <person name="Kobel C.M."/>
            <person name="Greve T."/>
        </authorList>
    </citation>
    <scope>NUCLEOTIDE SEQUENCE</scope>
    <source>
        <strain evidence="2">AUH_DF_2021</strain>
    </source>
</reference>
<dbReference type="AlphaFoldDB" id="A0AB35ULC1"/>
<dbReference type="RefSeq" id="WP_320883969.1">
    <property type="nucleotide sequence ID" value="NZ_BAABZA010000002.1"/>
</dbReference>
<protein>
    <submittedName>
        <fullName evidence="2">Uncharacterized protein</fullName>
    </submittedName>
</protein>
<feature type="transmembrane region" description="Helical" evidence="1">
    <location>
        <begin position="99"/>
        <end position="116"/>
    </location>
</feature>
<accession>A0AB35ULC1</accession>
<dbReference type="Proteomes" id="UP001276902">
    <property type="component" value="Unassembled WGS sequence"/>
</dbReference>
<keyword evidence="1" id="KW-0472">Membrane</keyword>
<evidence type="ECO:0000313" key="2">
    <source>
        <dbReference type="EMBL" id="MDY5168873.1"/>
    </source>
</evidence>
<keyword evidence="1" id="KW-1133">Transmembrane helix</keyword>
<keyword evidence="1" id="KW-0812">Transmembrane</keyword>
<comment type="caution">
    <text evidence="2">The sequence shown here is derived from an EMBL/GenBank/DDBJ whole genome shotgun (WGS) entry which is preliminary data.</text>
</comment>